<proteinExistence type="predicted"/>
<feature type="binding site" evidence="1">
    <location>
        <position position="6"/>
    </location>
    <ligand>
        <name>a divalent metal cation</name>
        <dbReference type="ChEBI" id="CHEBI:60240"/>
        <label>1</label>
    </ligand>
</feature>
<dbReference type="InterPro" id="IPR001130">
    <property type="entry name" value="TatD-like"/>
</dbReference>
<feature type="binding site" evidence="1">
    <location>
        <position position="236"/>
    </location>
    <ligand>
        <name>a divalent metal cation</name>
        <dbReference type="ChEBI" id="CHEBI:60240"/>
        <label>1</label>
    </ligand>
</feature>
<evidence type="ECO:0000256" key="1">
    <source>
        <dbReference type="PIRSR" id="PIRSR005902-1"/>
    </source>
</evidence>
<sequence length="292" mass="32902">MLVDAHGHVNFSAFKNDADAVLKSALEGGTWVVMPGSQYSTSRRAVEIAERYGEGVYAAVGLHPIHLSEKRKVDVQEVQSENGKEEPWMTFETNGEEFSYEKYRELGRREKAVAIGECGLDYYTEPKGREKREAQRAKQKAALAQQVRLAQELNLPLIFHCRKAHEDLIEFLWPHKGAIRGVAHCYTGDMKQAEKFFELGLFFGFNGLIFKEVPALPDPTEIIKALPLERIVLETDSPYLIPPQAIVGSDPTMRNEPLFVKYVAEEIARIKGISMDEVALVTSKNAKSLFFI</sequence>
<dbReference type="PANTHER" id="PTHR46124:SF2">
    <property type="entry name" value="D-AMINOACYL-TRNA DEACYLASE"/>
    <property type="match status" value="1"/>
</dbReference>
<dbReference type="InterPro" id="IPR032466">
    <property type="entry name" value="Metal_Hydrolase"/>
</dbReference>
<organism evidence="2 3">
    <name type="scientific">Candidatus Wildermuthbacteria bacterium RIFCSPHIGHO2_02_FULL_49_9</name>
    <dbReference type="NCBI Taxonomy" id="1802456"/>
    <lineage>
        <taxon>Bacteria</taxon>
        <taxon>Candidatus Wildermuthiibacteriota</taxon>
    </lineage>
</organism>
<feature type="binding site" evidence="1">
    <location>
        <position position="184"/>
    </location>
    <ligand>
        <name>a divalent metal cation</name>
        <dbReference type="ChEBI" id="CHEBI:60240"/>
        <label>2</label>
    </ligand>
</feature>
<dbReference type="GO" id="GO:0046872">
    <property type="term" value="F:metal ion binding"/>
    <property type="evidence" value="ECO:0007669"/>
    <property type="project" value="UniProtKB-KW"/>
</dbReference>
<dbReference type="SUPFAM" id="SSF51556">
    <property type="entry name" value="Metallo-dependent hydrolases"/>
    <property type="match status" value="1"/>
</dbReference>
<dbReference type="EMBL" id="MHUB01000023">
    <property type="protein sequence ID" value="OHA70556.1"/>
    <property type="molecule type" value="Genomic_DNA"/>
</dbReference>
<dbReference type="Gene3D" id="3.20.20.140">
    <property type="entry name" value="Metal-dependent hydrolases"/>
    <property type="match status" value="1"/>
</dbReference>
<feature type="binding site" evidence="1">
    <location>
        <position position="160"/>
    </location>
    <ligand>
        <name>a divalent metal cation</name>
        <dbReference type="ChEBI" id="CHEBI:60240"/>
        <label>2</label>
    </ligand>
</feature>
<evidence type="ECO:0008006" key="4">
    <source>
        <dbReference type="Google" id="ProtNLM"/>
    </source>
</evidence>
<dbReference type="AlphaFoldDB" id="A0A1G2RCH2"/>
<dbReference type="PIRSF" id="PIRSF005902">
    <property type="entry name" value="DNase_TatD"/>
    <property type="match status" value="1"/>
</dbReference>
<name>A0A1G2RCH2_9BACT</name>
<evidence type="ECO:0000313" key="2">
    <source>
        <dbReference type="EMBL" id="OHA70556.1"/>
    </source>
</evidence>
<accession>A0A1G2RCH2</accession>
<dbReference type="Proteomes" id="UP000178613">
    <property type="component" value="Unassembled WGS sequence"/>
</dbReference>
<feature type="binding site" evidence="1">
    <location>
        <position position="117"/>
    </location>
    <ligand>
        <name>a divalent metal cation</name>
        <dbReference type="ChEBI" id="CHEBI:60240"/>
        <label>1</label>
    </ligand>
</feature>
<feature type="binding site" evidence="1">
    <location>
        <position position="8"/>
    </location>
    <ligand>
        <name>a divalent metal cation</name>
        <dbReference type="ChEBI" id="CHEBI:60240"/>
        <label>1</label>
    </ligand>
</feature>
<keyword evidence="1" id="KW-0479">Metal-binding</keyword>
<dbReference type="PANTHER" id="PTHR46124">
    <property type="entry name" value="D-AMINOACYL-TRNA DEACYLASE"/>
    <property type="match status" value="1"/>
</dbReference>
<evidence type="ECO:0000313" key="3">
    <source>
        <dbReference type="Proteomes" id="UP000178613"/>
    </source>
</evidence>
<dbReference type="CDD" id="cd01310">
    <property type="entry name" value="TatD_DNAse"/>
    <property type="match status" value="1"/>
</dbReference>
<gene>
    <name evidence="2" type="ORF">A3D64_01745</name>
</gene>
<dbReference type="GO" id="GO:0016788">
    <property type="term" value="F:hydrolase activity, acting on ester bonds"/>
    <property type="evidence" value="ECO:0007669"/>
    <property type="project" value="InterPro"/>
</dbReference>
<reference evidence="2 3" key="1">
    <citation type="journal article" date="2016" name="Nat. Commun.">
        <title>Thousands of microbial genomes shed light on interconnected biogeochemical processes in an aquifer system.</title>
        <authorList>
            <person name="Anantharaman K."/>
            <person name="Brown C.T."/>
            <person name="Hug L.A."/>
            <person name="Sharon I."/>
            <person name="Castelle C.J."/>
            <person name="Probst A.J."/>
            <person name="Thomas B.C."/>
            <person name="Singh A."/>
            <person name="Wilkins M.J."/>
            <person name="Karaoz U."/>
            <person name="Brodie E.L."/>
            <person name="Williams K.H."/>
            <person name="Hubbard S.S."/>
            <person name="Banfield J.F."/>
        </authorList>
    </citation>
    <scope>NUCLEOTIDE SEQUENCE [LARGE SCALE GENOMIC DNA]</scope>
</reference>
<protein>
    <recommendedName>
        <fullName evidence="4">Hydrolase TatD</fullName>
    </recommendedName>
</protein>
<comment type="caution">
    <text evidence="2">The sequence shown here is derived from an EMBL/GenBank/DDBJ whole genome shotgun (WGS) entry which is preliminary data.</text>
</comment>
<dbReference type="Pfam" id="PF01026">
    <property type="entry name" value="TatD_DNase"/>
    <property type="match status" value="1"/>
</dbReference>